<dbReference type="PANTHER" id="PTHR45754">
    <property type="entry name" value="METHYLENETETRAHYDROFOLATE REDUCTASE"/>
    <property type="match status" value="1"/>
</dbReference>
<dbReference type="RefSeq" id="WP_111229216.1">
    <property type="nucleotide sequence ID" value="NZ_NBIU01000004.1"/>
</dbReference>
<dbReference type="GO" id="GO:0005829">
    <property type="term" value="C:cytosol"/>
    <property type="evidence" value="ECO:0007669"/>
    <property type="project" value="TreeGrafter"/>
</dbReference>
<proteinExistence type="inferred from homology"/>
<comment type="catalytic activity">
    <reaction evidence="8">
        <text>(6S)-5-methyl-5,6,7,8-tetrahydrofolate + NAD(+) = (6R)-5,10-methylene-5,6,7,8-tetrahydrofolate + NADH + H(+)</text>
        <dbReference type="Rhea" id="RHEA:19821"/>
        <dbReference type="ChEBI" id="CHEBI:15378"/>
        <dbReference type="ChEBI" id="CHEBI:15636"/>
        <dbReference type="ChEBI" id="CHEBI:18608"/>
        <dbReference type="ChEBI" id="CHEBI:57540"/>
        <dbReference type="ChEBI" id="CHEBI:57945"/>
        <dbReference type="EC" id="1.5.1.54"/>
    </reaction>
    <physiologicalReaction direction="right-to-left" evidence="8">
        <dbReference type="Rhea" id="RHEA:19823"/>
    </physiologicalReaction>
</comment>
<evidence type="ECO:0000256" key="6">
    <source>
        <dbReference type="ARBA" id="ARBA00023002"/>
    </source>
</evidence>
<keyword evidence="11" id="KW-1185">Reference proteome</keyword>
<comment type="similarity">
    <text evidence="3 9">Belongs to the methylenetetrahydrofolate reductase family.</text>
</comment>
<gene>
    <name evidence="10" type="ORF">B6S12_02310</name>
</gene>
<comment type="pathway">
    <text evidence="7">Amino-acid biosynthesis; L-methionine biosynthesis via de novo pathway.</text>
</comment>
<evidence type="ECO:0000256" key="8">
    <source>
        <dbReference type="ARBA" id="ARBA00048628"/>
    </source>
</evidence>
<protein>
    <recommendedName>
        <fullName evidence="9">Methylenetetrahydrofolate reductase</fullName>
    </recommendedName>
</protein>
<evidence type="ECO:0000256" key="5">
    <source>
        <dbReference type="ARBA" id="ARBA00022827"/>
    </source>
</evidence>
<evidence type="ECO:0000256" key="9">
    <source>
        <dbReference type="RuleBase" id="RU003862"/>
    </source>
</evidence>
<evidence type="ECO:0000256" key="3">
    <source>
        <dbReference type="ARBA" id="ARBA00006743"/>
    </source>
</evidence>
<dbReference type="AlphaFoldDB" id="A0A2W6NMM4"/>
<dbReference type="PANTHER" id="PTHR45754:SF3">
    <property type="entry name" value="METHYLENETETRAHYDROFOLATE REDUCTASE (NADPH)"/>
    <property type="match status" value="1"/>
</dbReference>
<evidence type="ECO:0000256" key="1">
    <source>
        <dbReference type="ARBA" id="ARBA00001974"/>
    </source>
</evidence>
<sequence length="306" mass="35135">MNKIENFIEILKSKEKCYTYEFSVPISFDLEEHFTLLKKSKILDVIDAFVCTDSPLAKLKHNSLLASLKLQNHFNIPSITTMAMRDKNTLALQSELIGMNSLDLRLVLALTGDPLRHGNQIQARPVFEGNSQLLLKIISQLNSKKDINGKEIFGENKPIYAFSVLNAYANNKDNLYKKMYEKIKNGANAIFTQPVYDLQNAKELLEFINSINKELNKNCMLVFGFFPITTYKTALFLHNKLPGVFVPQDWLIELKEAQNTYNEEKIGIQKSKKLFKDLMKLHPKIHIMSANKLEIIEKILGELCYN</sequence>
<dbReference type="InterPro" id="IPR003171">
    <property type="entry name" value="Mehydrof_redctse-like"/>
</dbReference>
<dbReference type="OrthoDB" id="9803687at2"/>
<comment type="cofactor">
    <cofactor evidence="1 9">
        <name>FAD</name>
        <dbReference type="ChEBI" id="CHEBI:57692"/>
    </cofactor>
</comment>
<dbReference type="SUPFAM" id="SSF51730">
    <property type="entry name" value="FAD-linked oxidoreductase"/>
    <property type="match status" value="1"/>
</dbReference>
<evidence type="ECO:0000256" key="4">
    <source>
        <dbReference type="ARBA" id="ARBA00022630"/>
    </source>
</evidence>
<keyword evidence="5 9" id="KW-0274">FAD</keyword>
<dbReference type="GO" id="GO:0009086">
    <property type="term" value="P:methionine biosynthetic process"/>
    <property type="evidence" value="ECO:0007669"/>
    <property type="project" value="TreeGrafter"/>
</dbReference>
<dbReference type="GO" id="GO:0071949">
    <property type="term" value="F:FAD binding"/>
    <property type="evidence" value="ECO:0007669"/>
    <property type="project" value="TreeGrafter"/>
</dbReference>
<keyword evidence="6 9" id="KW-0560">Oxidoreductase</keyword>
<dbReference type="EMBL" id="NBIU01000004">
    <property type="protein sequence ID" value="PZT48696.1"/>
    <property type="molecule type" value="Genomic_DNA"/>
</dbReference>
<dbReference type="GO" id="GO:0035999">
    <property type="term" value="P:tetrahydrofolate interconversion"/>
    <property type="evidence" value="ECO:0007669"/>
    <property type="project" value="UniProtKB-UniPathway"/>
</dbReference>
<organism evidence="10 11">
    <name type="scientific">Helicobacter valdiviensis</name>
    <dbReference type="NCBI Taxonomy" id="1458358"/>
    <lineage>
        <taxon>Bacteria</taxon>
        <taxon>Pseudomonadati</taxon>
        <taxon>Campylobacterota</taxon>
        <taxon>Epsilonproteobacteria</taxon>
        <taxon>Campylobacterales</taxon>
        <taxon>Helicobacteraceae</taxon>
        <taxon>Helicobacter</taxon>
    </lineage>
</organism>
<dbReference type="GO" id="GO:0106312">
    <property type="term" value="F:methylenetetrahydrofolate reductase (NADH) activity"/>
    <property type="evidence" value="ECO:0007669"/>
    <property type="project" value="UniProtKB-EC"/>
</dbReference>
<comment type="pathway">
    <text evidence="2 9">One-carbon metabolism; tetrahydrofolate interconversion.</text>
</comment>
<dbReference type="Pfam" id="PF02219">
    <property type="entry name" value="MTHFR"/>
    <property type="match status" value="1"/>
</dbReference>
<evidence type="ECO:0000313" key="10">
    <source>
        <dbReference type="EMBL" id="PZT48696.1"/>
    </source>
</evidence>
<dbReference type="Proteomes" id="UP000249746">
    <property type="component" value="Unassembled WGS sequence"/>
</dbReference>
<name>A0A2W6NMM4_9HELI</name>
<comment type="caution">
    <text evidence="10">The sequence shown here is derived from an EMBL/GenBank/DDBJ whole genome shotgun (WGS) entry which is preliminary data.</text>
</comment>
<dbReference type="UniPathway" id="UPA00193"/>
<keyword evidence="4 9" id="KW-0285">Flavoprotein</keyword>
<dbReference type="InterPro" id="IPR029041">
    <property type="entry name" value="FAD-linked_oxidoreductase-like"/>
</dbReference>
<evidence type="ECO:0000256" key="2">
    <source>
        <dbReference type="ARBA" id="ARBA00004777"/>
    </source>
</evidence>
<accession>A0A2W6NMM4</accession>
<evidence type="ECO:0000313" key="11">
    <source>
        <dbReference type="Proteomes" id="UP000249746"/>
    </source>
</evidence>
<reference evidence="10 11" key="1">
    <citation type="submission" date="2017-03" db="EMBL/GenBank/DDBJ databases">
        <title>Genomic and clinical evidence uncovers the enterohepatic species Helicobacter valdiviensis as a potential human intestinal pathogen.</title>
        <authorList>
            <person name="Fresia P."/>
            <person name="Jara R."/>
            <person name="Sierra R."/>
            <person name="Ferres I."/>
            <person name="Greif G."/>
            <person name="Iraola G."/>
            <person name="Collado L."/>
        </authorList>
    </citation>
    <scope>NUCLEOTIDE SEQUENCE [LARGE SCALE GENOMIC DNA]</scope>
    <source>
        <strain evidence="10 11">WBE14</strain>
    </source>
</reference>
<evidence type="ECO:0000256" key="7">
    <source>
        <dbReference type="ARBA" id="ARBA00034478"/>
    </source>
</evidence>
<dbReference type="Gene3D" id="3.20.20.220">
    <property type="match status" value="1"/>
</dbReference>